<proteinExistence type="predicted"/>
<comment type="caution">
    <text evidence="5">The sequence shown here is derived from an EMBL/GenBank/DDBJ whole genome shotgun (WGS) entry which is preliminary data.</text>
</comment>
<dbReference type="Gene3D" id="1.20.120.530">
    <property type="entry name" value="GntR ligand-binding domain-like"/>
    <property type="match status" value="1"/>
</dbReference>
<evidence type="ECO:0000256" key="2">
    <source>
        <dbReference type="ARBA" id="ARBA00023125"/>
    </source>
</evidence>
<dbReference type="InterPro" id="IPR036390">
    <property type="entry name" value="WH_DNA-bd_sf"/>
</dbReference>
<dbReference type="Proteomes" id="UP001596380">
    <property type="component" value="Unassembled WGS sequence"/>
</dbReference>
<dbReference type="InterPro" id="IPR036388">
    <property type="entry name" value="WH-like_DNA-bd_sf"/>
</dbReference>
<gene>
    <name evidence="5" type="ORF">ACFQKB_06270</name>
</gene>
<keyword evidence="6" id="KW-1185">Reference proteome</keyword>
<dbReference type="CDD" id="cd07377">
    <property type="entry name" value="WHTH_GntR"/>
    <property type="match status" value="1"/>
</dbReference>
<dbReference type="SMART" id="SM00895">
    <property type="entry name" value="FCD"/>
    <property type="match status" value="1"/>
</dbReference>
<dbReference type="PROSITE" id="PS50949">
    <property type="entry name" value="HTH_GNTR"/>
    <property type="match status" value="1"/>
</dbReference>
<dbReference type="SUPFAM" id="SSF48008">
    <property type="entry name" value="GntR ligand-binding domain-like"/>
    <property type="match status" value="1"/>
</dbReference>
<evidence type="ECO:0000313" key="6">
    <source>
        <dbReference type="Proteomes" id="UP001596380"/>
    </source>
</evidence>
<evidence type="ECO:0000259" key="4">
    <source>
        <dbReference type="PROSITE" id="PS50949"/>
    </source>
</evidence>
<dbReference type="SMART" id="SM00345">
    <property type="entry name" value="HTH_GNTR"/>
    <property type="match status" value="1"/>
</dbReference>
<dbReference type="PANTHER" id="PTHR43537">
    <property type="entry name" value="TRANSCRIPTIONAL REGULATOR, GNTR FAMILY"/>
    <property type="match status" value="1"/>
</dbReference>
<dbReference type="Pfam" id="PF07729">
    <property type="entry name" value="FCD"/>
    <property type="match status" value="1"/>
</dbReference>
<sequence>MPRAADVAYTELRRMILSGTVTAGSRLGEAELAGTLGLSRTPVREALQRLDADGLVEVLPHRGARVVRWTAEDLVEIFELRGLMEPYAAARAARRGVPAEALEELSACCAAMETAAAKGDFQTVAELNDRFHGKVIELSGNRRLPALLTSVVHAPLVLGTFRRYDEAALARSMNHHRELVAALAASDPAWAEAVMRAHIRAAADHLVEDVRAREREQATVRKIDG</sequence>
<organism evidence="5 6">
    <name type="scientific">Actinomadura yumaensis</name>
    <dbReference type="NCBI Taxonomy" id="111807"/>
    <lineage>
        <taxon>Bacteria</taxon>
        <taxon>Bacillati</taxon>
        <taxon>Actinomycetota</taxon>
        <taxon>Actinomycetes</taxon>
        <taxon>Streptosporangiales</taxon>
        <taxon>Thermomonosporaceae</taxon>
        <taxon>Actinomadura</taxon>
    </lineage>
</organism>
<feature type="domain" description="HTH gntR-type" evidence="4">
    <location>
        <begin position="2"/>
        <end position="69"/>
    </location>
</feature>
<keyword evidence="2" id="KW-0238">DNA-binding</keyword>
<dbReference type="InterPro" id="IPR000524">
    <property type="entry name" value="Tscrpt_reg_HTH_GntR"/>
</dbReference>
<accession>A0ABW2CEJ0</accession>
<dbReference type="RefSeq" id="WP_160823998.1">
    <property type="nucleotide sequence ID" value="NZ_JBHSXE010000001.1"/>
</dbReference>
<evidence type="ECO:0000313" key="5">
    <source>
        <dbReference type="EMBL" id="MFC6879369.1"/>
    </source>
</evidence>
<keyword evidence="3" id="KW-0804">Transcription</keyword>
<dbReference type="PRINTS" id="PR00035">
    <property type="entry name" value="HTHGNTR"/>
</dbReference>
<dbReference type="InterPro" id="IPR011711">
    <property type="entry name" value="GntR_C"/>
</dbReference>
<evidence type="ECO:0000256" key="1">
    <source>
        <dbReference type="ARBA" id="ARBA00023015"/>
    </source>
</evidence>
<dbReference type="Pfam" id="PF00392">
    <property type="entry name" value="GntR"/>
    <property type="match status" value="1"/>
</dbReference>
<protein>
    <submittedName>
        <fullName evidence="5">GntR family transcriptional regulator</fullName>
    </submittedName>
</protein>
<dbReference type="InterPro" id="IPR008920">
    <property type="entry name" value="TF_FadR/GntR_C"/>
</dbReference>
<dbReference type="PANTHER" id="PTHR43537:SF5">
    <property type="entry name" value="UXU OPERON TRANSCRIPTIONAL REGULATOR"/>
    <property type="match status" value="1"/>
</dbReference>
<dbReference type="SUPFAM" id="SSF46785">
    <property type="entry name" value="Winged helix' DNA-binding domain"/>
    <property type="match status" value="1"/>
</dbReference>
<dbReference type="Gene3D" id="1.10.10.10">
    <property type="entry name" value="Winged helix-like DNA-binding domain superfamily/Winged helix DNA-binding domain"/>
    <property type="match status" value="1"/>
</dbReference>
<keyword evidence="1" id="KW-0805">Transcription regulation</keyword>
<evidence type="ECO:0000256" key="3">
    <source>
        <dbReference type="ARBA" id="ARBA00023163"/>
    </source>
</evidence>
<reference evidence="6" key="1">
    <citation type="journal article" date="2019" name="Int. J. Syst. Evol. Microbiol.">
        <title>The Global Catalogue of Microorganisms (GCM) 10K type strain sequencing project: providing services to taxonomists for standard genome sequencing and annotation.</title>
        <authorList>
            <consortium name="The Broad Institute Genomics Platform"/>
            <consortium name="The Broad Institute Genome Sequencing Center for Infectious Disease"/>
            <person name="Wu L."/>
            <person name="Ma J."/>
        </authorList>
    </citation>
    <scope>NUCLEOTIDE SEQUENCE [LARGE SCALE GENOMIC DNA]</scope>
    <source>
        <strain evidence="6">JCM 3369</strain>
    </source>
</reference>
<dbReference type="EMBL" id="JBHSXS010000002">
    <property type="protein sequence ID" value="MFC6879369.1"/>
    <property type="molecule type" value="Genomic_DNA"/>
</dbReference>
<name>A0ABW2CEJ0_9ACTN</name>